<dbReference type="Gene3D" id="1.25.40.10">
    <property type="entry name" value="Tetratricopeptide repeat domain"/>
    <property type="match status" value="3"/>
</dbReference>
<feature type="repeat" description="TPR" evidence="1">
    <location>
        <begin position="232"/>
        <end position="265"/>
    </location>
</feature>
<proteinExistence type="predicted"/>
<dbReference type="KEGG" id="dgo:DGo_PC0009"/>
<keyword evidence="3" id="KW-0614">Plasmid</keyword>
<keyword evidence="4" id="KW-1185">Reference proteome</keyword>
<dbReference type="SUPFAM" id="SSF48452">
    <property type="entry name" value="TPR-like"/>
    <property type="match status" value="3"/>
</dbReference>
<evidence type="ECO:0000256" key="2">
    <source>
        <dbReference type="SAM" id="MobiDB-lite"/>
    </source>
</evidence>
<keyword evidence="1" id="KW-0802">TPR repeat</keyword>
<name>H8H2Q4_DEIGI</name>
<reference evidence="3 4" key="1">
    <citation type="journal article" date="2012" name="PLoS ONE">
        <title>Genome sequence and transcriptome analysis of the radioresistant bacterium Deinococcus gobiensis: insights into the extreme environmental adaptations.</title>
        <authorList>
            <person name="Yuan M."/>
            <person name="Chen M."/>
            <person name="Zhang W."/>
            <person name="Lu W."/>
            <person name="Wang J."/>
            <person name="Yang M."/>
            <person name="Zhao P."/>
            <person name="Tang R."/>
            <person name="Li X."/>
            <person name="Hao Y."/>
            <person name="Zhou Z."/>
            <person name="Zhan Y."/>
            <person name="Yu H."/>
            <person name="Teng C."/>
            <person name="Yan Y."/>
            <person name="Ping S."/>
            <person name="Wang Y."/>
            <person name="Lin M."/>
        </authorList>
    </citation>
    <scope>NUCLEOTIDE SEQUENCE [LARGE SCALE GENOMIC DNA]</scope>
    <source>
        <strain evidence="4">DSM 21396 / JCM 16679 / CGMCC 1.7299 / I-0</strain>
        <plasmid evidence="3">P3</plasmid>
    </source>
</reference>
<organism evidence="3 4">
    <name type="scientific">Deinococcus gobiensis (strain DSM 21396 / JCM 16679 / CGMCC 1.7299 / I-0)</name>
    <dbReference type="NCBI Taxonomy" id="745776"/>
    <lineage>
        <taxon>Bacteria</taxon>
        <taxon>Thermotogati</taxon>
        <taxon>Deinococcota</taxon>
        <taxon>Deinococci</taxon>
        <taxon>Deinococcales</taxon>
        <taxon>Deinococcaceae</taxon>
        <taxon>Deinococcus</taxon>
    </lineage>
</organism>
<evidence type="ECO:0000256" key="1">
    <source>
        <dbReference type="PROSITE-ProRule" id="PRU00339"/>
    </source>
</evidence>
<geneLocation type="plasmid" evidence="3 4">
    <name>P3</name>
</geneLocation>
<protein>
    <submittedName>
        <fullName evidence="3">Uncharacterized protein</fullName>
    </submittedName>
</protein>
<evidence type="ECO:0000313" key="4">
    <source>
        <dbReference type="Proteomes" id="UP000007575"/>
    </source>
</evidence>
<dbReference type="Proteomes" id="UP000007575">
    <property type="component" value="Plasmid P3"/>
</dbReference>
<dbReference type="InterPro" id="IPR011990">
    <property type="entry name" value="TPR-like_helical_dom_sf"/>
</dbReference>
<dbReference type="eggNOG" id="COG5635">
    <property type="taxonomic scope" value="Bacteria"/>
</dbReference>
<evidence type="ECO:0000313" key="3">
    <source>
        <dbReference type="EMBL" id="AFD27801.1"/>
    </source>
</evidence>
<dbReference type="EMBL" id="CP002194">
    <property type="protein sequence ID" value="AFD27801.1"/>
    <property type="molecule type" value="Genomic_DNA"/>
</dbReference>
<dbReference type="HOGENOM" id="CLU_262613_0_0_0"/>
<dbReference type="PROSITE" id="PS50005">
    <property type="entry name" value="TPR"/>
    <property type="match status" value="1"/>
</dbReference>
<dbReference type="PATRIC" id="fig|745776.4.peg.3811"/>
<feature type="region of interest" description="Disordered" evidence="2">
    <location>
        <begin position="13"/>
        <end position="32"/>
    </location>
</feature>
<dbReference type="InterPro" id="IPR019734">
    <property type="entry name" value="TPR_rpt"/>
</dbReference>
<gene>
    <name evidence="3" type="ordered locus">DGo_PC0009</name>
</gene>
<accession>H8H2Q4</accession>
<sequence>MIDLFLGKREDGSAYVDDKGNTPPALTDEEGNVYPRWPAQTRTFILAISSDLDTTQKQRELEKAKARLKAEGIAFKLWDPRELNRQLRKLPEIVDDHFSRAMVQAFCGTGASATLGPISEAEKRMILAQASMLDLHDLLAGRVEDVHAGVTELRQQGVHLSPQGLEGIQDLLKTLSFPKEPEAAVEADDPFARELEVLRTHVNAGHGNTDAASAMMSDLLTKVIDQPRAKQAQFYRIKGTFHYNVEQYEECADAYDRAYDLDPTAKNAAKLKAMAHLLRHEGGPGLRYLRQAQEAQPDDEDLQTLMVEALSQTGDSEELEKIEQALEPEQLELGLQLARKHMERRDWTRMGAILDVLCGGPHVDDPHLHLLLGKLHLHQLADDTRVMPEAVRALGAQRSPSSQQAEEHLNRAVDGLDRGNVLRALRTEALNARQVLRCVRREHRESLADARKALLLDPALTSVQHNLAIAHLRLKEPQAALQVLDEFGDAVLSEIPASSIIFANAARQTGDLERALHLVKSAKPQVSEHYRIDLLNEHVHTLIELKRVQEARALVDAEASTSALVYVTRAMVDIAEDDHPQAECDFEAAIRNADPDDIVTRVDYASYLDSRGKAAQAVPWLAPLDWTAVPDTWLEDLIVILYRGHAFAQARAAIRERRSRGPMREMLPAVIEAHLDALDGDLKSAIPKFSEAVSRWPMQPWPKMHLAAAYTRLGERDKARPLIKQLTLERKMPWWMFLEVSRTASLLNMPTEARDLAYQAVRRGFDHEETHVNFFNVMHDFREKAISQIVRPETAVQIEDVEDPSSPSGPRWVVITNDPDPDLSRGEHALDNPFSLALLGKAKGQKVTLVTGQTVLILQVVSKFSNAERVWLTEGRTLFPLSRRQQQFRIGELEVLPHGIWESLRRQNETDQALQRRVQDGEFPPTFLGGLRTAPEATLWNWWMGGPAANSSCLGLRSEARAATRAAEAKQIIVHSSALAVLQRAGLLRRLAQVKSLVVTRATLDDLSAAQDRAAKDEASAPIRRLDYNDGSVRIREDNVETLRADRLRLDALLKFVRSGRVTIRPDLGLTDLIANNDLAAHAPPSASVFLAAKTAGLPVLCDDQPLAAFVRDGTVFGGGINVTSSLAFVYALLEAKEIDEATFTRWTVALAGAGQSRLPHLTPEIVGAILEENELKRNPAMASILRTIGRDDTTLQSLAEDTSLLLKHGLLHYPLPESQELWMRDVLDAVVGDRPLPPFYRAMRRALDQRLHLAPIQHARAIDILERWARGRWDTTVAQPLGATA</sequence>